<feature type="compositionally biased region" description="Acidic residues" evidence="1">
    <location>
        <begin position="640"/>
        <end position="655"/>
    </location>
</feature>
<feature type="compositionally biased region" description="Low complexity" evidence="1">
    <location>
        <begin position="96"/>
        <end position="105"/>
    </location>
</feature>
<reference evidence="2 3" key="1">
    <citation type="journal article" date="2016" name="Front. Microbiol.">
        <title>Genome and transcriptome sequences reveal the specific parasitism of the nematophagous Purpureocillium lilacinum 36-1.</title>
        <authorList>
            <person name="Xie J."/>
            <person name="Li S."/>
            <person name="Mo C."/>
            <person name="Xiao X."/>
            <person name="Peng D."/>
            <person name="Wang G."/>
            <person name="Xiao Y."/>
        </authorList>
    </citation>
    <scope>NUCLEOTIDE SEQUENCE [LARGE SCALE GENOMIC DNA]</scope>
    <source>
        <strain evidence="2 3">36-1</strain>
    </source>
</reference>
<gene>
    <name evidence="2" type="ORF">PCL_10575</name>
</gene>
<feature type="compositionally biased region" description="Pro residues" evidence="1">
    <location>
        <begin position="263"/>
        <end position="275"/>
    </location>
</feature>
<dbReference type="Proteomes" id="UP000245956">
    <property type="component" value="Unassembled WGS sequence"/>
</dbReference>
<feature type="compositionally biased region" description="Polar residues" evidence="1">
    <location>
        <begin position="249"/>
        <end position="261"/>
    </location>
</feature>
<evidence type="ECO:0000256" key="1">
    <source>
        <dbReference type="SAM" id="MobiDB-lite"/>
    </source>
</evidence>
<evidence type="ECO:0000313" key="2">
    <source>
        <dbReference type="EMBL" id="PWI71952.1"/>
    </source>
</evidence>
<sequence>MCRRQHLLVGVKLRLAWDSYAVDAVVRHLVSWVVWQPVERGLVETRREVHRSTTSRIWICIEVTQRQLILVQVHVDCKIQAPDMYDSLRVDPVTAMSTAATASRSPPEGRRPLRSTVNEPSAKRGVSDYTAIHVLRPHAESAMSPEQLLCWGLHARHPYAAANAKTLALPPIQSDFHRWPQASELYDAYTRKRIAHLLPLSARANVTAADLRKATHLATPHAPVSVAPKKHAARCHGRLQKEKTPSPSPSSRRLQAQSSPNAHPVPPNLVSPTPSPNQQSQVKDKRPRKTGWHLGGFETVAGSRTSKSSDLDGSLQSNLTLNIAGLDDVGARQIAYLVTAGDGEPEERAIGPNHVLRVGEADLVVGEGTKALLGVLLEENSGLANGSLTVVLRDDGVDLVVQIGNRLAETESDVAVGVPFHGVESLHVKGSAVGRHHLDADILLGVKKGEEGQRGALVAHSDMKDVKEEELTPAVDNLADVDHDRADKGAVDDGHNDGVRWQRVEGAGGPTLVEDLAKELLERVSGGESADRLLEELHELLHDSDGETIFASERTKGLALANLVVLVTTQLLKLHEEMSSRHGANAAAASARGKDEGTRVGVARRSRHLGVVVALEQQDGQVAAKELSGQGPRQTGLTEADGEDDDDDGDGDGTL</sequence>
<feature type="region of interest" description="Disordered" evidence="1">
    <location>
        <begin position="96"/>
        <end position="122"/>
    </location>
</feature>
<feature type="compositionally biased region" description="Basic residues" evidence="1">
    <location>
        <begin position="228"/>
        <end position="238"/>
    </location>
</feature>
<feature type="region of interest" description="Disordered" evidence="1">
    <location>
        <begin position="622"/>
        <end position="655"/>
    </location>
</feature>
<accession>A0A2U3EBT4</accession>
<dbReference type="EMBL" id="LCWV01000006">
    <property type="protein sequence ID" value="PWI71952.1"/>
    <property type="molecule type" value="Genomic_DNA"/>
</dbReference>
<name>A0A2U3EBT4_PURLI</name>
<comment type="caution">
    <text evidence="2">The sequence shown here is derived from an EMBL/GenBank/DDBJ whole genome shotgun (WGS) entry which is preliminary data.</text>
</comment>
<proteinExistence type="predicted"/>
<protein>
    <submittedName>
        <fullName evidence="2">Uncharacterized protein</fullName>
    </submittedName>
</protein>
<organism evidence="2 3">
    <name type="scientific">Purpureocillium lilacinum</name>
    <name type="common">Paecilomyces lilacinus</name>
    <dbReference type="NCBI Taxonomy" id="33203"/>
    <lineage>
        <taxon>Eukaryota</taxon>
        <taxon>Fungi</taxon>
        <taxon>Dikarya</taxon>
        <taxon>Ascomycota</taxon>
        <taxon>Pezizomycotina</taxon>
        <taxon>Sordariomycetes</taxon>
        <taxon>Hypocreomycetidae</taxon>
        <taxon>Hypocreales</taxon>
        <taxon>Ophiocordycipitaceae</taxon>
        <taxon>Purpureocillium</taxon>
    </lineage>
</organism>
<dbReference type="AlphaFoldDB" id="A0A2U3EBT4"/>
<feature type="region of interest" description="Disordered" evidence="1">
    <location>
        <begin position="219"/>
        <end position="313"/>
    </location>
</feature>
<evidence type="ECO:0000313" key="3">
    <source>
        <dbReference type="Proteomes" id="UP000245956"/>
    </source>
</evidence>